<dbReference type="EMBL" id="CP059319">
    <property type="protein sequence ID" value="QTH24202.1"/>
    <property type="molecule type" value="Genomic_DNA"/>
</dbReference>
<reference evidence="1" key="2">
    <citation type="submission" date="2021-04" db="EMBL/GenBank/DDBJ databases">
        <title>Isolation and genomic analysis of the ibuprofen-degrading bacterium Sphingomonas strain MPO218.</title>
        <authorList>
            <person name="Aulestia M."/>
            <person name="Flores A."/>
            <person name="Mangas E.L."/>
            <person name="Perez-Pulido A.J."/>
            <person name="Santero E."/>
            <person name="Camacho E.M."/>
        </authorList>
    </citation>
    <scope>NUCLEOTIDE SEQUENCE</scope>
    <source>
        <strain evidence="1">MPO218</strain>
    </source>
</reference>
<name>A0A975D739_9SPHN</name>
<organism evidence="1 2">
    <name type="scientific">Rhizorhabdus wittichii</name>
    <dbReference type="NCBI Taxonomy" id="160791"/>
    <lineage>
        <taxon>Bacteria</taxon>
        <taxon>Pseudomonadati</taxon>
        <taxon>Pseudomonadota</taxon>
        <taxon>Alphaproteobacteria</taxon>
        <taxon>Sphingomonadales</taxon>
        <taxon>Sphingomonadaceae</taxon>
        <taxon>Rhizorhabdus</taxon>
    </lineage>
</organism>
<proteinExistence type="predicted"/>
<protein>
    <recommendedName>
        <fullName evidence="3">Phosphatidate cytidylyltransferase</fullName>
    </recommendedName>
</protein>
<evidence type="ECO:0000313" key="1">
    <source>
        <dbReference type="EMBL" id="QTH24202.1"/>
    </source>
</evidence>
<accession>A0A975D739</accession>
<dbReference type="Proteomes" id="UP000664914">
    <property type="component" value="Chromosome"/>
</dbReference>
<evidence type="ECO:0008006" key="3">
    <source>
        <dbReference type="Google" id="ProtNLM"/>
    </source>
</evidence>
<reference evidence="1" key="1">
    <citation type="submission" date="2020-07" db="EMBL/GenBank/DDBJ databases">
        <authorList>
            <person name="Camacho E."/>
        </authorList>
    </citation>
    <scope>NUCLEOTIDE SEQUENCE</scope>
    <source>
        <strain evidence="1">MPO218</strain>
    </source>
</reference>
<gene>
    <name evidence="1" type="ORF">HRJ34_12225</name>
</gene>
<evidence type="ECO:0000313" key="2">
    <source>
        <dbReference type="Proteomes" id="UP000664914"/>
    </source>
</evidence>
<dbReference type="RefSeq" id="WP_208634223.1">
    <property type="nucleotide sequence ID" value="NZ_CP059319.1"/>
</dbReference>
<dbReference type="AlphaFoldDB" id="A0A975D739"/>
<sequence length="307" mass="33032">MTLEALVAAELAEPVDPRVAAMAGAIAARHPAAARAVLFYGSCLREANLDGLMLDFYLIVSDYADAFGKGWFAFANRLLPPNVFPFEHDGLVAKYAVLSEADFARLASSATRNVSVWARFAQPSRLVWTADAAAREAGIAAVSLAAPALLAAARPMIADRIAIDRLWGEAFALTYGAELRAERKGRAGSVVDADPDRYRRFTAPALAAAGIDAAVEGSEIVFARPLTAAERRAGKKLWARRRREGKALTLARLAKATTTYAGGIDYLAWKINRHAGAAIEIKPWQRRWPILGAIALLPRLLAKGAVK</sequence>